<dbReference type="EMBL" id="SJPP01000002">
    <property type="protein sequence ID" value="TWU08646.1"/>
    <property type="molecule type" value="Genomic_DNA"/>
</dbReference>
<dbReference type="AlphaFoldDB" id="A0A5C6BBL4"/>
<protein>
    <submittedName>
        <fullName evidence="2">Uncharacterized protein</fullName>
    </submittedName>
</protein>
<keyword evidence="1" id="KW-1133">Transmembrane helix</keyword>
<sequence>MPHFYFSLFFFLFVAITAIGGILEISEGREDGRSLLEVISLSGFALCMGLFVWMNSPIWFVPGFLFWNIGYVCQEKRTKRRRRQLAELRAVNGADYPELLREPPLSCPAEQLPYRPGFRVFNNETGELLGTLTRPQLQTLIRDFLDLIDSSNDFYLHKFMLELGPYPDQPELTALLLEFMGDEEDLELRWTL</sequence>
<keyword evidence="3" id="KW-1185">Reference proteome</keyword>
<name>A0A5C6BBL4_9PLAN</name>
<organism evidence="2 3">
    <name type="scientific">Symmachiella macrocystis</name>
    <dbReference type="NCBI Taxonomy" id="2527985"/>
    <lineage>
        <taxon>Bacteria</taxon>
        <taxon>Pseudomonadati</taxon>
        <taxon>Planctomycetota</taxon>
        <taxon>Planctomycetia</taxon>
        <taxon>Planctomycetales</taxon>
        <taxon>Planctomycetaceae</taxon>
        <taxon>Symmachiella</taxon>
    </lineage>
</organism>
<feature type="transmembrane region" description="Helical" evidence="1">
    <location>
        <begin position="58"/>
        <end position="74"/>
    </location>
</feature>
<keyword evidence="1" id="KW-0812">Transmembrane</keyword>
<evidence type="ECO:0000313" key="2">
    <source>
        <dbReference type="EMBL" id="TWU08646.1"/>
    </source>
</evidence>
<comment type="caution">
    <text evidence="2">The sequence shown here is derived from an EMBL/GenBank/DDBJ whole genome shotgun (WGS) entry which is preliminary data.</text>
</comment>
<feature type="transmembrane region" description="Helical" evidence="1">
    <location>
        <begin position="6"/>
        <end position="23"/>
    </location>
</feature>
<keyword evidence="1" id="KW-0472">Membrane</keyword>
<evidence type="ECO:0000256" key="1">
    <source>
        <dbReference type="SAM" id="Phobius"/>
    </source>
</evidence>
<accession>A0A5C6BBL4</accession>
<proteinExistence type="predicted"/>
<gene>
    <name evidence="2" type="ORF">CA54_38820</name>
</gene>
<dbReference type="RefSeq" id="WP_146372462.1">
    <property type="nucleotide sequence ID" value="NZ_SJPP01000002.1"/>
</dbReference>
<reference evidence="2 3" key="1">
    <citation type="submission" date="2019-02" db="EMBL/GenBank/DDBJ databases">
        <title>Deep-cultivation of Planctomycetes and their phenomic and genomic characterization uncovers novel biology.</title>
        <authorList>
            <person name="Wiegand S."/>
            <person name="Jogler M."/>
            <person name="Boedeker C."/>
            <person name="Pinto D."/>
            <person name="Vollmers J."/>
            <person name="Rivas-Marin E."/>
            <person name="Kohn T."/>
            <person name="Peeters S.H."/>
            <person name="Heuer A."/>
            <person name="Rast P."/>
            <person name="Oberbeckmann S."/>
            <person name="Bunk B."/>
            <person name="Jeske O."/>
            <person name="Meyerdierks A."/>
            <person name="Storesund J.E."/>
            <person name="Kallscheuer N."/>
            <person name="Luecker S."/>
            <person name="Lage O.M."/>
            <person name="Pohl T."/>
            <person name="Merkel B.J."/>
            <person name="Hornburger P."/>
            <person name="Mueller R.-W."/>
            <person name="Bruemmer F."/>
            <person name="Labrenz M."/>
            <person name="Spormann A.M."/>
            <person name="Op Den Camp H."/>
            <person name="Overmann J."/>
            <person name="Amann R."/>
            <person name="Jetten M.S.M."/>
            <person name="Mascher T."/>
            <person name="Medema M.H."/>
            <person name="Devos D.P."/>
            <person name="Kaster A.-K."/>
            <person name="Ovreas L."/>
            <person name="Rohde M."/>
            <person name="Galperin M.Y."/>
            <person name="Jogler C."/>
        </authorList>
    </citation>
    <scope>NUCLEOTIDE SEQUENCE [LARGE SCALE GENOMIC DNA]</scope>
    <source>
        <strain evidence="2 3">CA54</strain>
    </source>
</reference>
<dbReference type="Proteomes" id="UP000320735">
    <property type="component" value="Unassembled WGS sequence"/>
</dbReference>
<evidence type="ECO:0000313" key="3">
    <source>
        <dbReference type="Proteomes" id="UP000320735"/>
    </source>
</evidence>